<evidence type="ECO:0000313" key="2">
    <source>
        <dbReference type="Proteomes" id="UP000008467"/>
    </source>
</evidence>
<dbReference type="KEGG" id="cle:Clole_3978"/>
<dbReference type="Proteomes" id="UP000008467">
    <property type="component" value="Chromosome"/>
</dbReference>
<dbReference type="InterPro" id="IPR008928">
    <property type="entry name" value="6-hairpin_glycosidase_sf"/>
</dbReference>
<name>F2JKE1_CELLD</name>
<accession>F2JKE1</accession>
<dbReference type="RefSeq" id="WP_013658929.1">
    <property type="nucleotide sequence ID" value="NC_015275.1"/>
</dbReference>
<dbReference type="GO" id="GO:0005975">
    <property type="term" value="P:carbohydrate metabolic process"/>
    <property type="evidence" value="ECO:0007669"/>
    <property type="project" value="InterPro"/>
</dbReference>
<gene>
    <name evidence="1" type="ordered locus">Clole_3978</name>
</gene>
<evidence type="ECO:0000313" key="1">
    <source>
        <dbReference type="EMBL" id="ADZ85656.1"/>
    </source>
</evidence>
<dbReference type="HOGENOM" id="CLU_277846_0_0_9"/>
<protein>
    <recommendedName>
        <fullName evidence="3">Cellobiose phosphorylase</fullName>
    </recommendedName>
</protein>
<dbReference type="EMBL" id="CP002582">
    <property type="protein sequence ID" value="ADZ85656.1"/>
    <property type="molecule type" value="Genomic_DNA"/>
</dbReference>
<dbReference type="STRING" id="642492.Clole_3978"/>
<sequence>MFDQMNRFIIEDYTNSPTFASFLPGISGIMGIPIWCFYVNRGQGISSFGVRDKNHSIMEFHAAQQAYQNVSTVGFRTFLKVDGKYYEPFYNEYTKEEGVERVMYIGSNEMEVDEKNPMEGIQINALYYTLPNEDIGGLVRQVTLKNISKKTLQVEFLDGMPQVIPYGVDLSSMKMMGQTVKAWMQVQNVEEKVPFYSVRASLEDSAVVKEVKGGHFYFTMTEKGELLPAIVDSEVVFMQNTSLTRPLGFITKDRTAFLGEKQICQNALPCGFFSGRMTLKPGETYTFYSLIGQVENKMQLKKFQSKVTGSSYFENKYQEAKALTEEICKVIETKTASQVFDAYCKQTYLDNVLRGGMPLKLGEENIYHVYSRKHGDTERDYNFFSMSPEFYSQGNANFRDVNQNRRCDIYFAGFVKDYNIKTFYNLIQLDGYNPLNVQGVNYTLTEENQINILKVLGENELLKELLSKAFTPGSVLKALTDNNMTLQVSRELFISELMKVSEPHIQAVFGEGYWTDHWTYNLDLVESYLGIYPETEKALLFEDHTYTYFESAATVRPRSERYVLTENGVRQYNAIDHHVKAGVTHQTAREKNGKGDIYTSNLFEKMMILATNKFATLDPYGMGIEMEGGKPGWYDALNGLPGIFGSSMAETYELYRMIEFMRKAIKAYPEKVTLPVEMTAFIKGIEEALVSYKGKKITELEYWNQVNQAKETYRTAILWGIEGEKQTLGATEIEAILSSWLEKLQEGTQKAIAYGEGLCPTYFSYEVKAYEKEGDVIIPRQFQVICMPYFLEGPVRYLKVEEGRKVAKALHEKVKASELYDAKLKMYKVNAPLKEASFEVGRAKAFTPGWLENESIWLHMEYKYLLELLRAGLYEAYFESLQHTLVPFLDPKVYGRSILENSSFIASSANPNEKIHGRGFVARLSGSTAEFLHMWQVMMLGEEPFKMEKGELILNFTPALPAYLIGEDKIVKCQFLGDIEVVYHLTQKKDVIPGKAQVIHITLTYKDGSKKVAKSKVIGRMAEDVRNHQVSSIHIELSV</sequence>
<proteinExistence type="predicted"/>
<organism evidence="1 2">
    <name type="scientific">Cellulosilyticum lentocellum (strain ATCC 49066 / DSM 5427 / NCIMB 11756 / RHM5)</name>
    <name type="common">Clostridium lentocellum</name>
    <dbReference type="NCBI Taxonomy" id="642492"/>
    <lineage>
        <taxon>Bacteria</taxon>
        <taxon>Bacillati</taxon>
        <taxon>Bacillota</taxon>
        <taxon>Clostridia</taxon>
        <taxon>Lachnospirales</taxon>
        <taxon>Cellulosilyticaceae</taxon>
        <taxon>Cellulosilyticum</taxon>
    </lineage>
</organism>
<dbReference type="SUPFAM" id="SSF48208">
    <property type="entry name" value="Six-hairpin glycosidases"/>
    <property type="match status" value="1"/>
</dbReference>
<dbReference type="AlphaFoldDB" id="F2JKE1"/>
<dbReference type="eggNOG" id="COG3459">
    <property type="taxonomic scope" value="Bacteria"/>
</dbReference>
<keyword evidence="2" id="KW-1185">Reference proteome</keyword>
<evidence type="ECO:0008006" key="3">
    <source>
        <dbReference type="Google" id="ProtNLM"/>
    </source>
</evidence>
<reference evidence="1 2" key="1">
    <citation type="journal article" date="2011" name="J. Bacteriol.">
        <title>Complete genome sequence of the cellulose-degrading bacterium Cellulosilyticum lentocellum.</title>
        <authorList>
            <consortium name="US DOE Joint Genome Institute"/>
            <person name="Miller D.A."/>
            <person name="Suen G."/>
            <person name="Bruce D."/>
            <person name="Copeland A."/>
            <person name="Cheng J.F."/>
            <person name="Detter C."/>
            <person name="Goodwin L.A."/>
            <person name="Han C.S."/>
            <person name="Hauser L.J."/>
            <person name="Land M.L."/>
            <person name="Lapidus A."/>
            <person name="Lucas S."/>
            <person name="Meincke L."/>
            <person name="Pitluck S."/>
            <person name="Tapia R."/>
            <person name="Teshima H."/>
            <person name="Woyke T."/>
            <person name="Fox B.G."/>
            <person name="Angert E.R."/>
            <person name="Currie C.R."/>
        </authorList>
    </citation>
    <scope>NUCLEOTIDE SEQUENCE [LARGE SCALE GENOMIC DNA]</scope>
    <source>
        <strain evidence="2">ATCC 49066 / DSM 5427 / NCIMB 11756 / RHM5</strain>
    </source>
</reference>